<dbReference type="EMBL" id="VUMT01000009">
    <property type="protein sequence ID" value="MSS63766.1"/>
    <property type="molecule type" value="Genomic_DNA"/>
</dbReference>
<dbReference type="RefSeq" id="WP_154519170.1">
    <property type="nucleotide sequence ID" value="NZ_VUMT01000009.1"/>
</dbReference>
<keyword evidence="1" id="KW-0812">Transmembrane</keyword>
<proteinExistence type="predicted"/>
<keyword evidence="1" id="KW-0472">Membrane</keyword>
<reference evidence="3 4" key="1">
    <citation type="submission" date="2019-08" db="EMBL/GenBank/DDBJ databases">
        <title>In-depth cultivation of the pig gut microbiome towards novel bacterial diversity and tailored functional studies.</title>
        <authorList>
            <person name="Wylensek D."/>
            <person name="Hitch T.C.A."/>
            <person name="Clavel T."/>
        </authorList>
    </citation>
    <scope>NUCLEOTIDE SEQUENCE [LARGE SCALE GENOMIC DNA]</scope>
    <source>
        <strain evidence="3 4">WCA-693-APC-MOT-I</strain>
    </source>
</reference>
<dbReference type="InterPro" id="IPR014219">
    <property type="entry name" value="SpoIVB"/>
</dbReference>
<comment type="caution">
    <text evidence="3">The sequence shown here is derived from an EMBL/GenBank/DDBJ whole genome shotgun (WGS) entry which is preliminary data.</text>
</comment>
<dbReference type="InterPro" id="IPR008763">
    <property type="entry name" value="Peptidase_S55"/>
</dbReference>
<organism evidence="3 4">
    <name type="scientific">Velocimicrobium porci</name>
    <dbReference type="NCBI Taxonomy" id="2606634"/>
    <lineage>
        <taxon>Bacteria</taxon>
        <taxon>Bacillati</taxon>
        <taxon>Bacillota</taxon>
        <taxon>Clostridia</taxon>
        <taxon>Lachnospirales</taxon>
        <taxon>Lachnospiraceae</taxon>
        <taxon>Velocimicrobium</taxon>
    </lineage>
</organism>
<dbReference type="AlphaFoldDB" id="A0A6L5XY19"/>
<dbReference type="Pfam" id="PF13180">
    <property type="entry name" value="PDZ_2"/>
    <property type="match status" value="1"/>
</dbReference>
<dbReference type="GO" id="GO:0016787">
    <property type="term" value="F:hydrolase activity"/>
    <property type="evidence" value="ECO:0007669"/>
    <property type="project" value="UniProtKB-KW"/>
</dbReference>
<evidence type="ECO:0000313" key="4">
    <source>
        <dbReference type="Proteomes" id="UP000482209"/>
    </source>
</evidence>
<evidence type="ECO:0000313" key="3">
    <source>
        <dbReference type="EMBL" id="MSS63766.1"/>
    </source>
</evidence>
<keyword evidence="3" id="KW-0378">Hydrolase</keyword>
<dbReference type="Proteomes" id="UP000482209">
    <property type="component" value="Unassembled WGS sequence"/>
</dbReference>
<accession>A0A6L5XY19</accession>
<dbReference type="NCBIfam" id="TIGR02860">
    <property type="entry name" value="spore_IV_B"/>
    <property type="match status" value="1"/>
</dbReference>
<dbReference type="PROSITE" id="PS51494">
    <property type="entry name" value="SPOIVB"/>
    <property type="match status" value="1"/>
</dbReference>
<dbReference type="EC" id="3.4.21.116" evidence="3"/>
<protein>
    <submittedName>
        <fullName evidence="3">SpoIVB peptidase</fullName>
        <ecNumber evidence="3">3.4.21.116</ecNumber>
    </submittedName>
</protein>
<keyword evidence="1" id="KW-1133">Transmembrane helix</keyword>
<gene>
    <name evidence="3" type="primary">spoIVB</name>
    <name evidence="3" type="ORF">FYJ58_07725</name>
</gene>
<name>A0A6L5XY19_9FIRM</name>
<dbReference type="InterPro" id="IPR036034">
    <property type="entry name" value="PDZ_sf"/>
</dbReference>
<dbReference type="SUPFAM" id="SSF50156">
    <property type="entry name" value="PDZ domain-like"/>
    <property type="match status" value="1"/>
</dbReference>
<evidence type="ECO:0000256" key="1">
    <source>
        <dbReference type="SAM" id="Phobius"/>
    </source>
</evidence>
<feature type="transmembrane region" description="Helical" evidence="1">
    <location>
        <begin position="7"/>
        <end position="28"/>
    </location>
</feature>
<dbReference type="Pfam" id="PF05580">
    <property type="entry name" value="Peptidase_S55"/>
    <property type="match status" value="1"/>
</dbReference>
<sequence>MKRLKIYRRLLIGFLILDIAAIAVYYYIDIGNKIPNHLTLFVNQTGEFDYNLPVDGMVEDENISVFHTDTKIEADKIHFDFSKPCSFQVKEQGNYKIALKLFGIIQLKEMNLHVVDKMKAMPVGRPIGIYIATDGVMVLGTGAIQGVDGLNYEPALNLIKSGDYITEVDGKNVSTIEELTQEVQRAKGDHIVLKIIREGEKQQISVTPVRGMDGVLRLGIWTRDDTQGIGTLTYIDDNLNFGALGHGITDTDTGVIMNIASGEIYKADVLDIVKGKTGEPGELVGLIHGSKQEKLGTIKKNSKQGIFGIIEQKPSNLYYKEPIEVGLKQDIQLGNAKILCQVEDKAKLYDIEIEKIQVNSGNQNKGMVIRITDPELLKITNGIVQGMSGSPIIQNNKLVGAVTHVFVKDSTKGYGTFIENMLNTSSKS</sequence>
<dbReference type="Gene3D" id="2.30.42.10">
    <property type="match status" value="1"/>
</dbReference>
<dbReference type="InterPro" id="IPR001478">
    <property type="entry name" value="PDZ"/>
</dbReference>
<evidence type="ECO:0000259" key="2">
    <source>
        <dbReference type="PROSITE" id="PS51494"/>
    </source>
</evidence>
<keyword evidence="4" id="KW-1185">Reference proteome</keyword>
<feature type="domain" description="Peptidase S55" evidence="2">
    <location>
        <begin position="200"/>
        <end position="428"/>
    </location>
</feature>